<accession>A0A7R9KPH8</accession>
<dbReference type="OrthoDB" id="6536980at2759"/>
<organism evidence="2">
    <name type="scientific">Medioppia subpectinata</name>
    <dbReference type="NCBI Taxonomy" id="1979941"/>
    <lineage>
        <taxon>Eukaryota</taxon>
        <taxon>Metazoa</taxon>
        <taxon>Ecdysozoa</taxon>
        <taxon>Arthropoda</taxon>
        <taxon>Chelicerata</taxon>
        <taxon>Arachnida</taxon>
        <taxon>Acari</taxon>
        <taxon>Acariformes</taxon>
        <taxon>Sarcoptiformes</taxon>
        <taxon>Oribatida</taxon>
        <taxon>Brachypylina</taxon>
        <taxon>Oppioidea</taxon>
        <taxon>Oppiidae</taxon>
        <taxon>Medioppia</taxon>
    </lineage>
</organism>
<protein>
    <submittedName>
        <fullName evidence="2">Uncharacterized protein</fullName>
    </submittedName>
</protein>
<dbReference type="EMBL" id="CAJPIZ010004029">
    <property type="protein sequence ID" value="CAG2107092.1"/>
    <property type="molecule type" value="Genomic_DNA"/>
</dbReference>
<dbReference type="AlphaFoldDB" id="A0A7R9KPH8"/>
<feature type="signal peptide" evidence="1">
    <location>
        <begin position="1"/>
        <end position="19"/>
    </location>
</feature>
<keyword evidence="1" id="KW-0732">Signal</keyword>
<gene>
    <name evidence="2" type="ORF">OSB1V03_LOCUS7095</name>
</gene>
<feature type="chain" id="PRO_5036211000" evidence="1">
    <location>
        <begin position="20"/>
        <end position="222"/>
    </location>
</feature>
<name>A0A7R9KPH8_9ACAR</name>
<dbReference type="EMBL" id="OC858604">
    <property type="protein sequence ID" value="CAD7626662.1"/>
    <property type="molecule type" value="Genomic_DNA"/>
</dbReference>
<sequence length="222" mass="25630">MFAGIWLLVCTLLLSLYSGDLYDTLMRGQSYDRLENIYQLYTDPNYKYSKIWIFNYDITEYMTINDNEMANSFIERMTYYGPLETASDELIQMEIILTVLEEKHVLAVPKFGAYYMVNTVLKSFPDIPMHELYQHYYDGYMSGGMAGLGLYVSDSSNNTMLYNMGINAQTLDQNFTNNFDKILCGLQESGVYDYEVKRSLKPNGYEADITDQPKPTLVIPSN</sequence>
<reference evidence="2" key="1">
    <citation type="submission" date="2020-11" db="EMBL/GenBank/DDBJ databases">
        <authorList>
            <person name="Tran Van P."/>
        </authorList>
    </citation>
    <scope>NUCLEOTIDE SEQUENCE</scope>
</reference>
<evidence type="ECO:0000313" key="2">
    <source>
        <dbReference type="EMBL" id="CAD7626662.1"/>
    </source>
</evidence>
<dbReference type="Proteomes" id="UP000759131">
    <property type="component" value="Unassembled WGS sequence"/>
</dbReference>
<evidence type="ECO:0000256" key="1">
    <source>
        <dbReference type="SAM" id="SignalP"/>
    </source>
</evidence>
<proteinExistence type="predicted"/>
<evidence type="ECO:0000313" key="3">
    <source>
        <dbReference type="Proteomes" id="UP000759131"/>
    </source>
</evidence>
<keyword evidence="3" id="KW-1185">Reference proteome</keyword>